<gene>
    <name evidence="6" type="ORF">FTW19_21815</name>
</gene>
<dbReference type="PROSITE" id="PS50887">
    <property type="entry name" value="GGDEF"/>
    <property type="match status" value="1"/>
</dbReference>
<evidence type="ECO:0000256" key="2">
    <source>
        <dbReference type="ARBA" id="ARBA00034247"/>
    </source>
</evidence>
<feature type="transmembrane region" description="Helical" evidence="4">
    <location>
        <begin position="182"/>
        <end position="202"/>
    </location>
</feature>
<sequence length="419" mass="46644">MPSDQSRRLNKPIQEQIDHLRSHRLARMRFIPALETQFEKNVSWVRSRRLSYAMLLMALLNAFLFLGDLRSIPSRIRTSGFLRLVFFPLLALAAALFLRFNPRRLVRGITVIAVAGVAAGSFFYLYSGPGETLLAHMQASLMLLLLITNIVMRLRWSYALFCSVAYIVTSIAFLRINWTASFLGTLGLGSVSACCAAMMLLANYSLERDERLSYLLQQSNDLKNAELNQLNIELGQLNRELEVLSHLDSLTQLANRTAFDRRVRELWQDAAETGQPLSAVMIDIDHFKLVNDTQGHLYGDAVIRRVAALVQQSMRGHGDFAARYGGEEFVLLLPGADLMTALSVAERARMMVHTAGAPAPKQPVARPEIGLWTTVSCGVATALRMPDADFVRLLHAADTALYRAKAEGRNRVCAAAPLV</sequence>
<dbReference type="InterPro" id="IPR043128">
    <property type="entry name" value="Rev_trsase/Diguanyl_cyclase"/>
</dbReference>
<dbReference type="GO" id="GO:0043709">
    <property type="term" value="P:cell adhesion involved in single-species biofilm formation"/>
    <property type="evidence" value="ECO:0007669"/>
    <property type="project" value="TreeGrafter"/>
</dbReference>
<protein>
    <recommendedName>
        <fullName evidence="1">diguanylate cyclase</fullName>
        <ecNumber evidence="1">2.7.7.65</ecNumber>
    </recommendedName>
</protein>
<dbReference type="PANTHER" id="PTHR45138:SF9">
    <property type="entry name" value="DIGUANYLATE CYCLASE DGCM-RELATED"/>
    <property type="match status" value="1"/>
</dbReference>
<dbReference type="FunFam" id="3.30.70.270:FF:000001">
    <property type="entry name" value="Diguanylate cyclase domain protein"/>
    <property type="match status" value="1"/>
</dbReference>
<dbReference type="SMART" id="SM00267">
    <property type="entry name" value="GGDEF"/>
    <property type="match status" value="1"/>
</dbReference>
<evidence type="ECO:0000256" key="1">
    <source>
        <dbReference type="ARBA" id="ARBA00012528"/>
    </source>
</evidence>
<evidence type="ECO:0000313" key="6">
    <source>
        <dbReference type="EMBL" id="QEE30387.1"/>
    </source>
</evidence>
<feature type="domain" description="GGDEF" evidence="5">
    <location>
        <begin position="275"/>
        <end position="417"/>
    </location>
</feature>
<reference evidence="6 7" key="1">
    <citation type="submission" date="2019-08" db="EMBL/GenBank/DDBJ databases">
        <title>Complete genome sequence of Terriglobus albidus strain ORNL.</title>
        <authorList>
            <person name="Podar M."/>
        </authorList>
    </citation>
    <scope>NUCLEOTIDE SEQUENCE [LARGE SCALE GENOMIC DNA]</scope>
    <source>
        <strain evidence="6 7">ORNL</strain>
    </source>
</reference>
<dbReference type="GO" id="GO:1902201">
    <property type="term" value="P:negative regulation of bacterial-type flagellum-dependent cell motility"/>
    <property type="evidence" value="ECO:0007669"/>
    <property type="project" value="TreeGrafter"/>
</dbReference>
<dbReference type="InterPro" id="IPR050469">
    <property type="entry name" value="Diguanylate_Cyclase"/>
</dbReference>
<accession>A0A5B9EJ11</accession>
<dbReference type="GO" id="GO:0005886">
    <property type="term" value="C:plasma membrane"/>
    <property type="evidence" value="ECO:0007669"/>
    <property type="project" value="TreeGrafter"/>
</dbReference>
<feature type="transmembrane region" description="Helical" evidence="4">
    <location>
        <begin position="50"/>
        <end position="69"/>
    </location>
</feature>
<feature type="transmembrane region" description="Helical" evidence="4">
    <location>
        <begin position="158"/>
        <end position="176"/>
    </location>
</feature>
<feature type="transmembrane region" description="Helical" evidence="4">
    <location>
        <begin position="133"/>
        <end position="151"/>
    </location>
</feature>
<feature type="transmembrane region" description="Helical" evidence="4">
    <location>
        <begin position="81"/>
        <end position="98"/>
    </location>
</feature>
<dbReference type="EC" id="2.7.7.65" evidence="1"/>
<feature type="coiled-coil region" evidence="3">
    <location>
        <begin position="220"/>
        <end position="247"/>
    </location>
</feature>
<dbReference type="SUPFAM" id="SSF55073">
    <property type="entry name" value="Nucleotide cyclase"/>
    <property type="match status" value="1"/>
</dbReference>
<dbReference type="OrthoDB" id="9759607at2"/>
<evidence type="ECO:0000313" key="7">
    <source>
        <dbReference type="Proteomes" id="UP000321820"/>
    </source>
</evidence>
<evidence type="ECO:0000256" key="4">
    <source>
        <dbReference type="SAM" id="Phobius"/>
    </source>
</evidence>
<comment type="catalytic activity">
    <reaction evidence="2">
        <text>2 GTP = 3',3'-c-di-GMP + 2 diphosphate</text>
        <dbReference type="Rhea" id="RHEA:24898"/>
        <dbReference type="ChEBI" id="CHEBI:33019"/>
        <dbReference type="ChEBI" id="CHEBI:37565"/>
        <dbReference type="ChEBI" id="CHEBI:58805"/>
        <dbReference type="EC" id="2.7.7.65"/>
    </reaction>
</comment>
<name>A0A5B9EJ11_9BACT</name>
<dbReference type="KEGG" id="talb:FTW19_21815"/>
<evidence type="ECO:0000259" key="5">
    <source>
        <dbReference type="PROSITE" id="PS50887"/>
    </source>
</evidence>
<dbReference type="EMBL" id="CP042806">
    <property type="protein sequence ID" value="QEE30387.1"/>
    <property type="molecule type" value="Genomic_DNA"/>
</dbReference>
<dbReference type="InterPro" id="IPR000160">
    <property type="entry name" value="GGDEF_dom"/>
</dbReference>
<feature type="transmembrane region" description="Helical" evidence="4">
    <location>
        <begin position="105"/>
        <end position="127"/>
    </location>
</feature>
<keyword evidence="4" id="KW-0472">Membrane</keyword>
<evidence type="ECO:0000256" key="3">
    <source>
        <dbReference type="SAM" id="Coils"/>
    </source>
</evidence>
<dbReference type="Proteomes" id="UP000321820">
    <property type="component" value="Chromosome"/>
</dbReference>
<dbReference type="NCBIfam" id="TIGR00254">
    <property type="entry name" value="GGDEF"/>
    <property type="match status" value="1"/>
</dbReference>
<dbReference type="Gene3D" id="3.30.70.270">
    <property type="match status" value="1"/>
</dbReference>
<keyword evidence="4" id="KW-1133">Transmembrane helix</keyword>
<dbReference type="PANTHER" id="PTHR45138">
    <property type="entry name" value="REGULATORY COMPONENTS OF SENSORY TRANSDUCTION SYSTEM"/>
    <property type="match status" value="1"/>
</dbReference>
<dbReference type="AlphaFoldDB" id="A0A5B9EJ11"/>
<organism evidence="6 7">
    <name type="scientific">Terriglobus albidus</name>
    <dbReference type="NCBI Taxonomy" id="1592106"/>
    <lineage>
        <taxon>Bacteria</taxon>
        <taxon>Pseudomonadati</taxon>
        <taxon>Acidobacteriota</taxon>
        <taxon>Terriglobia</taxon>
        <taxon>Terriglobales</taxon>
        <taxon>Acidobacteriaceae</taxon>
        <taxon>Terriglobus</taxon>
    </lineage>
</organism>
<keyword evidence="3" id="KW-0175">Coiled coil</keyword>
<dbReference type="InterPro" id="IPR029787">
    <property type="entry name" value="Nucleotide_cyclase"/>
</dbReference>
<keyword evidence="4" id="KW-0812">Transmembrane</keyword>
<proteinExistence type="predicted"/>
<keyword evidence="7" id="KW-1185">Reference proteome</keyword>
<dbReference type="GO" id="GO:0052621">
    <property type="term" value="F:diguanylate cyclase activity"/>
    <property type="evidence" value="ECO:0007669"/>
    <property type="project" value="UniProtKB-EC"/>
</dbReference>
<dbReference type="CDD" id="cd01949">
    <property type="entry name" value="GGDEF"/>
    <property type="match status" value="1"/>
</dbReference>
<dbReference type="Pfam" id="PF00990">
    <property type="entry name" value="GGDEF"/>
    <property type="match status" value="1"/>
</dbReference>